<dbReference type="Proteomes" id="UP000789525">
    <property type="component" value="Unassembled WGS sequence"/>
</dbReference>
<dbReference type="EMBL" id="CAJVPT010010989">
    <property type="protein sequence ID" value="CAG8575367.1"/>
    <property type="molecule type" value="Genomic_DNA"/>
</dbReference>
<comment type="caution">
    <text evidence="1">The sequence shown here is derived from an EMBL/GenBank/DDBJ whole genome shotgun (WGS) entry which is preliminary data.</text>
</comment>
<protein>
    <submittedName>
        <fullName evidence="1">3494_t:CDS:1</fullName>
    </submittedName>
</protein>
<proteinExistence type="predicted"/>
<keyword evidence="2" id="KW-1185">Reference proteome</keyword>
<name>A0ACA9MFD8_9GLOM</name>
<organism evidence="1 2">
    <name type="scientific">Acaulospora colombiana</name>
    <dbReference type="NCBI Taxonomy" id="27376"/>
    <lineage>
        <taxon>Eukaryota</taxon>
        <taxon>Fungi</taxon>
        <taxon>Fungi incertae sedis</taxon>
        <taxon>Mucoromycota</taxon>
        <taxon>Glomeromycotina</taxon>
        <taxon>Glomeromycetes</taxon>
        <taxon>Diversisporales</taxon>
        <taxon>Acaulosporaceae</taxon>
        <taxon>Acaulospora</taxon>
    </lineage>
</organism>
<gene>
    <name evidence="1" type="ORF">ACOLOM_LOCUS5761</name>
</gene>
<accession>A0ACA9MFD8</accession>
<reference evidence="1" key="1">
    <citation type="submission" date="2021-06" db="EMBL/GenBank/DDBJ databases">
        <authorList>
            <person name="Kallberg Y."/>
            <person name="Tangrot J."/>
            <person name="Rosling A."/>
        </authorList>
    </citation>
    <scope>NUCLEOTIDE SEQUENCE</scope>
    <source>
        <strain evidence="1">CL356</strain>
    </source>
</reference>
<sequence length="584" mass="67524">AKEFEIEDEITIDNNSCAVEESVDDGKPTFMNDTYYVSSDDEDDDDMSSYETRLSKTSNVVEVVIKTEKRSLVSGLYVEVPPRKKIRSAYKSKEFEEEISYTEEECLSELLSCENISEISDDDYIKYDLKNFIIYDYSEKEIAEITIEKENKTIYWDGIIVDNNKELFCKEAVYTTFSISGYGQKIPDIEVLIQSNLDKNVWYNLVEPHPMYQRLWISFIWKARMVKYVLDYLHENPNSLFHDLKQNFYDWISKYRSTNPVFKEWISAVKGNFDFRSVVANNIELLWNQAHNLGKGYSNLKFFGVIQSDQEYQQYKIIDHSEKVQHFECCISEEEQLYEKVTIDGVTFNVGDAVEVYPDEPSKSDRWLCEYEVGDCILVNPQSGDTTDFYTVCCIESVDSENEIVKLRRFYRFCESVARACHIEFLEFGKPLPVNLLHKGSGNHFFFSRKYDRETKSIRPIKSNKSSLSAKFPDYKYKVGHIGRLNGLDLFCGGGSLGRGFEDAGVVKCKWAIDKDSAALKTYRHNAQGDDITIINESVNKILSAAILGTNDVRVPEKVNLDQRLLGLSLNPYILVNIDYRNLT</sequence>
<evidence type="ECO:0000313" key="1">
    <source>
        <dbReference type="EMBL" id="CAG8575367.1"/>
    </source>
</evidence>
<feature type="non-terminal residue" evidence="1">
    <location>
        <position position="1"/>
    </location>
</feature>
<evidence type="ECO:0000313" key="2">
    <source>
        <dbReference type="Proteomes" id="UP000789525"/>
    </source>
</evidence>